<sequence length="672" mass="74753">MRSKPSLYNQTALTLQFNFTSDTKSGYIQVQNHGEPPAYDETRGWGFVRETCAVPPRPVQWEGITAEATGFYAAAQDFDAPAGLEQEHYNRFGMAFRMRIPPGAYQIEVITATPPETTDVSVSGMHPGRLLDKGYWDAAGLVPIRHHASRSTSSTEQLWRCHYVNGRNFLDIEIEPTQPDSAVGIREIRITALPLPERPAGVLPAVYTLGDSTVKSYTFEEAPLCGWGQVFDDLFDLDRVRVINYSMGGRSFKNSYWEGRFNDLLLSSYPGDYLLLQSGHNDERQDELHRFGRGNTEVTYEEYLREVYLPAIRSRGVIPVLVTPVSRVNGKAQPGDVFADSFQTRRFPVIMRQVAHEEGITLLDLNARSVEYYNEIGAEATIALFMSLEAGETPGKTNDGSFANGHPANKIDATHYKEALARQLARMVAEELAETGSRGDRTAAAIAAFLRPEVKAAITGHNWAPLFPQMAADTTTGRGAYYRNQIEKLLQLGVLEKNADNCFRPLEPMNMEEFARALTKVLGITTPSISGFPSGDLTRECMGVLLARGYHAAFTAKPAYMTDYNGATLLPGMPGYDPNLSSGAQGVRYDPVVPWEQLKDKDQADAKLAPELKDAYELGLIRSENSLVRGRMENSDLLEPKLTVTREKAAKTLYFMWVLARPVKQENDLAHL</sequence>
<name>A0ACC7PBT4_9BACL</name>
<protein>
    <submittedName>
        <fullName evidence="1">GDSL-type esterase/lipase family protein</fullName>
    </submittedName>
</protein>
<evidence type="ECO:0000313" key="1">
    <source>
        <dbReference type="EMBL" id="MFM9331827.1"/>
    </source>
</evidence>
<evidence type="ECO:0000313" key="2">
    <source>
        <dbReference type="Proteomes" id="UP001631969"/>
    </source>
</evidence>
<comment type="caution">
    <text evidence="1">The sequence shown here is derived from an EMBL/GenBank/DDBJ whole genome shotgun (WGS) entry which is preliminary data.</text>
</comment>
<gene>
    <name evidence="1" type="ORF">ACI1P1_26375</name>
</gene>
<dbReference type="EMBL" id="JBJURJ010000022">
    <property type="protein sequence ID" value="MFM9331827.1"/>
    <property type="molecule type" value="Genomic_DNA"/>
</dbReference>
<organism evidence="1 2">
    <name type="scientific">Paenibacillus mesotrionivorans</name>
    <dbReference type="NCBI Taxonomy" id="3160968"/>
    <lineage>
        <taxon>Bacteria</taxon>
        <taxon>Bacillati</taxon>
        <taxon>Bacillota</taxon>
        <taxon>Bacilli</taxon>
        <taxon>Bacillales</taxon>
        <taxon>Paenibacillaceae</taxon>
        <taxon>Paenibacillus</taxon>
    </lineage>
</organism>
<keyword evidence="2" id="KW-1185">Reference proteome</keyword>
<reference evidence="1" key="1">
    <citation type="submission" date="2024-12" db="EMBL/GenBank/DDBJ databases">
        <authorList>
            <person name="Wu N."/>
        </authorList>
    </citation>
    <scope>NUCLEOTIDE SEQUENCE</scope>
    <source>
        <strain evidence="1">P15</strain>
    </source>
</reference>
<dbReference type="Proteomes" id="UP001631969">
    <property type="component" value="Unassembled WGS sequence"/>
</dbReference>
<proteinExistence type="predicted"/>
<accession>A0ACC7PBT4</accession>